<dbReference type="GO" id="GO:0000400">
    <property type="term" value="F:four-way junction DNA binding"/>
    <property type="evidence" value="ECO:0007669"/>
    <property type="project" value="TreeGrafter"/>
</dbReference>
<reference evidence="1 2" key="1">
    <citation type="journal article" date="2014" name="Genome Biol. Evol.">
        <title>The genome of the myxosporean Thelohanellus kitauei shows adaptations to nutrient acquisition within its fish host.</title>
        <authorList>
            <person name="Yang Y."/>
            <person name="Xiong J."/>
            <person name="Zhou Z."/>
            <person name="Huo F."/>
            <person name="Miao W."/>
            <person name="Ran C."/>
            <person name="Liu Y."/>
            <person name="Zhang J."/>
            <person name="Feng J."/>
            <person name="Wang M."/>
            <person name="Wang M."/>
            <person name="Wang L."/>
            <person name="Yao B."/>
        </authorList>
    </citation>
    <scope>NUCLEOTIDE SEQUENCE [LARGE SCALE GENOMIC DNA]</scope>
    <source>
        <strain evidence="1">Wuqing</strain>
    </source>
</reference>
<dbReference type="PANTHER" id="PTHR46487">
    <property type="entry name" value="DNA REPAIR PROTEIN XRCC3"/>
    <property type="match status" value="1"/>
</dbReference>
<sequence>MILSTYIIKKSIKSNDYSVAPLFWGSNEANGMGNRTRSISQLSYILHKINTIKKIDGILRNGIGILCTNEVRSESSLLSVENSIPALGMTWTHAVTTRICIQKSRKNMNTKNKDGELRSVNTRLVVVKFSSHQPNLSAYIHIDEDGCHGIEEIQYDQA</sequence>
<evidence type="ECO:0000313" key="2">
    <source>
        <dbReference type="Proteomes" id="UP000031668"/>
    </source>
</evidence>
<accession>A0A0C2ITG9</accession>
<dbReference type="GO" id="GO:0071140">
    <property type="term" value="P:resolution of mitotic recombination intermediates"/>
    <property type="evidence" value="ECO:0007669"/>
    <property type="project" value="TreeGrafter"/>
</dbReference>
<proteinExistence type="predicted"/>
<gene>
    <name evidence="1" type="ORF">RF11_01058</name>
</gene>
<comment type="caution">
    <text evidence="1">The sequence shown here is derived from an EMBL/GenBank/DDBJ whole genome shotgun (WGS) entry which is preliminary data.</text>
</comment>
<dbReference type="PANTHER" id="PTHR46487:SF1">
    <property type="entry name" value="DNA REPAIR PROTEIN XRCC3"/>
    <property type="match status" value="1"/>
</dbReference>
<dbReference type="GO" id="GO:0090656">
    <property type="term" value="P:t-circle formation"/>
    <property type="evidence" value="ECO:0007669"/>
    <property type="project" value="TreeGrafter"/>
</dbReference>
<name>A0A0C2ITG9_THEKT</name>
<dbReference type="AlphaFoldDB" id="A0A0C2ITG9"/>
<keyword evidence="2" id="KW-1185">Reference proteome</keyword>
<evidence type="ECO:0000313" key="1">
    <source>
        <dbReference type="EMBL" id="KII68699.1"/>
    </source>
</evidence>
<dbReference type="OrthoDB" id="336321at2759"/>
<dbReference type="InterPro" id="IPR027417">
    <property type="entry name" value="P-loop_NTPase"/>
</dbReference>
<dbReference type="GO" id="GO:0033065">
    <property type="term" value="C:Rad51C-XRCC3 complex"/>
    <property type="evidence" value="ECO:0007669"/>
    <property type="project" value="TreeGrafter"/>
</dbReference>
<dbReference type="Proteomes" id="UP000031668">
    <property type="component" value="Unassembled WGS sequence"/>
</dbReference>
<dbReference type="GO" id="GO:0000722">
    <property type="term" value="P:telomere maintenance via recombination"/>
    <property type="evidence" value="ECO:0007669"/>
    <property type="project" value="TreeGrafter"/>
</dbReference>
<protein>
    <submittedName>
        <fullName evidence="1">Uncharacterized protein</fullName>
    </submittedName>
</protein>
<dbReference type="GO" id="GO:0045003">
    <property type="term" value="P:double-strand break repair via synthesis-dependent strand annealing"/>
    <property type="evidence" value="ECO:0007669"/>
    <property type="project" value="TreeGrafter"/>
</dbReference>
<dbReference type="Gene3D" id="3.40.50.300">
    <property type="entry name" value="P-loop containing nucleotide triphosphate hydrolases"/>
    <property type="match status" value="1"/>
</dbReference>
<organism evidence="1 2">
    <name type="scientific">Thelohanellus kitauei</name>
    <name type="common">Myxosporean</name>
    <dbReference type="NCBI Taxonomy" id="669202"/>
    <lineage>
        <taxon>Eukaryota</taxon>
        <taxon>Metazoa</taxon>
        <taxon>Cnidaria</taxon>
        <taxon>Myxozoa</taxon>
        <taxon>Myxosporea</taxon>
        <taxon>Bivalvulida</taxon>
        <taxon>Platysporina</taxon>
        <taxon>Myxobolidae</taxon>
        <taxon>Thelohanellus</taxon>
    </lineage>
</organism>
<dbReference type="GO" id="GO:0005657">
    <property type="term" value="C:replication fork"/>
    <property type="evidence" value="ECO:0007669"/>
    <property type="project" value="TreeGrafter"/>
</dbReference>
<dbReference type="EMBL" id="JWZT01002718">
    <property type="protein sequence ID" value="KII68699.1"/>
    <property type="molecule type" value="Genomic_DNA"/>
</dbReference>